<feature type="transmembrane region" description="Helical" evidence="1">
    <location>
        <begin position="34"/>
        <end position="54"/>
    </location>
</feature>
<dbReference type="EMBL" id="BJYD01000043">
    <property type="protein sequence ID" value="GEN55515.1"/>
    <property type="molecule type" value="Genomic_DNA"/>
</dbReference>
<keyword evidence="3" id="KW-1185">Reference proteome</keyword>
<evidence type="ECO:0000313" key="3">
    <source>
        <dbReference type="Proteomes" id="UP000321886"/>
    </source>
</evidence>
<name>A0A511WWK3_9BACI</name>
<gene>
    <name evidence="2" type="ORF">HFA01_37770</name>
</gene>
<evidence type="ECO:0000313" key="2">
    <source>
        <dbReference type="EMBL" id="GEN55515.1"/>
    </source>
</evidence>
<proteinExistence type="predicted"/>
<keyword evidence="1" id="KW-0472">Membrane</keyword>
<feature type="transmembrane region" description="Helical" evidence="1">
    <location>
        <begin position="7"/>
        <end position="28"/>
    </location>
</feature>
<reference evidence="2 3" key="1">
    <citation type="submission" date="2019-07" db="EMBL/GenBank/DDBJ databases">
        <title>Whole genome shotgun sequence of Halobacillus faecis NBRC 103569.</title>
        <authorList>
            <person name="Hosoyama A."/>
            <person name="Uohara A."/>
            <person name="Ohji S."/>
            <person name="Ichikawa N."/>
        </authorList>
    </citation>
    <scope>NUCLEOTIDE SEQUENCE [LARGE SCALE GENOMIC DNA]</scope>
    <source>
        <strain evidence="2 3">NBRC 103569</strain>
    </source>
</reference>
<protein>
    <submittedName>
        <fullName evidence="2">Uncharacterized protein</fullName>
    </submittedName>
</protein>
<keyword evidence="1" id="KW-0812">Transmembrane</keyword>
<organism evidence="2 3">
    <name type="scientific">Halobacillus faecis</name>
    <dbReference type="NCBI Taxonomy" id="360184"/>
    <lineage>
        <taxon>Bacteria</taxon>
        <taxon>Bacillati</taxon>
        <taxon>Bacillota</taxon>
        <taxon>Bacilli</taxon>
        <taxon>Bacillales</taxon>
        <taxon>Bacillaceae</taxon>
        <taxon>Halobacillus</taxon>
    </lineage>
</organism>
<keyword evidence="1" id="KW-1133">Transmembrane helix</keyword>
<comment type="caution">
    <text evidence="2">The sequence shown here is derived from an EMBL/GenBank/DDBJ whole genome shotgun (WGS) entry which is preliminary data.</text>
</comment>
<accession>A0A511WWK3</accession>
<sequence length="63" mass="7279">MKYFISFIVVDLVCSTLFLLSFFIYDLQGSTEVGFYYIGIHCFLFYVFLGLELLREASSDSPV</sequence>
<dbReference type="Proteomes" id="UP000321886">
    <property type="component" value="Unassembled WGS sequence"/>
</dbReference>
<evidence type="ECO:0000256" key="1">
    <source>
        <dbReference type="SAM" id="Phobius"/>
    </source>
</evidence>
<dbReference type="RefSeq" id="WP_146818880.1">
    <property type="nucleotide sequence ID" value="NZ_BJYD01000043.1"/>
</dbReference>
<dbReference type="AlphaFoldDB" id="A0A511WWK3"/>